<dbReference type="EMBL" id="LR134356">
    <property type="protein sequence ID" value="VEG57538.1"/>
    <property type="molecule type" value="Genomic_DNA"/>
</dbReference>
<sequence>MTLTKSDLRAEILAARRSASQQTRQHEAAALARHLGALAAPGGTVCAYVPVGSEPGTIAMIDALVSGKVTVLLPVAREDPDGTPRPLEWGRYTPGELVAAPFGLREPPPPRLPADAVHDASMIVIPALAVDRGGARLGRGAGYYDRTLPRADPAALLIAVIRDDELVEHLPSEPHDVPMTHALTPRRGLVALGGGLATGG</sequence>
<dbReference type="GO" id="GO:0046872">
    <property type="term" value="F:metal ion binding"/>
    <property type="evidence" value="ECO:0007669"/>
    <property type="project" value="UniProtKB-KW"/>
</dbReference>
<feature type="binding site" evidence="4">
    <location>
        <position position="54"/>
    </location>
    <ligand>
        <name>substrate</name>
    </ligand>
</feature>
<proteinExistence type="inferred from homology"/>
<dbReference type="InterPro" id="IPR002698">
    <property type="entry name" value="FTHF_cligase"/>
</dbReference>
<name>A0A448IYM6_MYCAU</name>
<dbReference type="RefSeq" id="WP_048632831.1">
    <property type="nucleotide sequence ID" value="NZ_CVQQ01000008.1"/>
</dbReference>
<evidence type="ECO:0000256" key="1">
    <source>
        <dbReference type="ARBA" id="ARBA00010638"/>
    </source>
</evidence>
<dbReference type="SUPFAM" id="SSF100950">
    <property type="entry name" value="NagB/RpiA/CoA transferase-like"/>
    <property type="match status" value="1"/>
</dbReference>
<keyword evidence="7" id="KW-1185">Reference proteome</keyword>
<dbReference type="OrthoDB" id="3242798at2"/>
<dbReference type="STRING" id="1791.GCA_001049355_02963"/>
<feature type="binding site" evidence="4">
    <location>
        <position position="49"/>
    </location>
    <ligand>
        <name>substrate</name>
    </ligand>
</feature>
<keyword evidence="2 4" id="KW-0547">Nucleotide-binding</keyword>
<evidence type="ECO:0000256" key="5">
    <source>
        <dbReference type="RuleBase" id="RU361279"/>
    </source>
</evidence>
<dbReference type="KEGG" id="mauu:NCTC10437_04551"/>
<keyword evidence="6" id="KW-0436">Ligase</keyword>
<comment type="catalytic activity">
    <reaction evidence="5">
        <text>(6S)-5-formyl-5,6,7,8-tetrahydrofolate + ATP = (6R)-5,10-methenyltetrahydrofolate + ADP + phosphate</text>
        <dbReference type="Rhea" id="RHEA:10488"/>
        <dbReference type="ChEBI" id="CHEBI:30616"/>
        <dbReference type="ChEBI" id="CHEBI:43474"/>
        <dbReference type="ChEBI" id="CHEBI:57455"/>
        <dbReference type="ChEBI" id="CHEBI:57457"/>
        <dbReference type="ChEBI" id="CHEBI:456216"/>
        <dbReference type="EC" id="6.3.3.2"/>
    </reaction>
</comment>
<organism evidence="6 7">
    <name type="scientific">Mycolicibacterium aurum</name>
    <name type="common">Mycobacterium aurum</name>
    <dbReference type="NCBI Taxonomy" id="1791"/>
    <lineage>
        <taxon>Bacteria</taxon>
        <taxon>Bacillati</taxon>
        <taxon>Actinomycetota</taxon>
        <taxon>Actinomycetes</taxon>
        <taxon>Mycobacteriales</taxon>
        <taxon>Mycobacteriaceae</taxon>
        <taxon>Mycolicibacterium</taxon>
    </lineage>
</organism>
<reference evidence="6 7" key="1">
    <citation type="submission" date="2018-12" db="EMBL/GenBank/DDBJ databases">
        <authorList>
            <consortium name="Pathogen Informatics"/>
        </authorList>
    </citation>
    <scope>NUCLEOTIDE SEQUENCE [LARGE SCALE GENOMIC DNA]</scope>
    <source>
        <strain evidence="6 7">NCTC10437</strain>
    </source>
</reference>
<dbReference type="GO" id="GO:0009396">
    <property type="term" value="P:folic acid-containing compound biosynthetic process"/>
    <property type="evidence" value="ECO:0007669"/>
    <property type="project" value="TreeGrafter"/>
</dbReference>
<feature type="binding site" evidence="4">
    <location>
        <begin position="5"/>
        <end position="9"/>
    </location>
    <ligand>
        <name>ATP</name>
        <dbReference type="ChEBI" id="CHEBI:30616"/>
    </ligand>
</feature>
<evidence type="ECO:0000313" key="6">
    <source>
        <dbReference type="EMBL" id="VEG57538.1"/>
    </source>
</evidence>
<evidence type="ECO:0000256" key="3">
    <source>
        <dbReference type="ARBA" id="ARBA00022840"/>
    </source>
</evidence>
<evidence type="ECO:0000256" key="4">
    <source>
        <dbReference type="PIRSR" id="PIRSR006806-1"/>
    </source>
</evidence>
<dbReference type="InterPro" id="IPR037171">
    <property type="entry name" value="NagB/RpiA_transferase-like"/>
</dbReference>
<dbReference type="Proteomes" id="UP000279306">
    <property type="component" value="Chromosome"/>
</dbReference>
<feature type="binding site" evidence="4">
    <location>
        <begin position="136"/>
        <end position="144"/>
    </location>
    <ligand>
        <name>ATP</name>
        <dbReference type="ChEBI" id="CHEBI:30616"/>
    </ligand>
</feature>
<gene>
    <name evidence="6" type="ORF">NCTC10437_04551</name>
</gene>
<evidence type="ECO:0000256" key="2">
    <source>
        <dbReference type="ARBA" id="ARBA00022741"/>
    </source>
</evidence>
<comment type="similarity">
    <text evidence="1 5">Belongs to the 5-formyltetrahydrofolate cyclo-ligase family.</text>
</comment>
<dbReference type="AlphaFoldDB" id="A0A448IYM6"/>
<dbReference type="EC" id="6.3.3.2" evidence="5"/>
<dbReference type="Pfam" id="PF01812">
    <property type="entry name" value="5-FTHF_cyc-lig"/>
    <property type="match status" value="1"/>
</dbReference>
<keyword evidence="5" id="KW-0460">Magnesium</keyword>
<dbReference type="Gene3D" id="3.40.50.10420">
    <property type="entry name" value="NagB/RpiA/CoA transferase-like"/>
    <property type="match status" value="1"/>
</dbReference>
<dbReference type="InterPro" id="IPR024185">
    <property type="entry name" value="FTHF_cligase-like_sf"/>
</dbReference>
<evidence type="ECO:0000313" key="7">
    <source>
        <dbReference type="Proteomes" id="UP000279306"/>
    </source>
</evidence>
<keyword evidence="3 4" id="KW-0067">ATP-binding</keyword>
<dbReference type="GO" id="GO:0030272">
    <property type="term" value="F:5-formyltetrahydrofolate cyclo-ligase activity"/>
    <property type="evidence" value="ECO:0007669"/>
    <property type="project" value="UniProtKB-EC"/>
</dbReference>
<dbReference type="NCBIfam" id="TIGR02727">
    <property type="entry name" value="MTHFS_bact"/>
    <property type="match status" value="1"/>
</dbReference>
<dbReference type="PANTHER" id="PTHR23407">
    <property type="entry name" value="ATPASE INHIBITOR/5-FORMYLTETRAHYDROFOLATE CYCLO-LIGASE"/>
    <property type="match status" value="1"/>
</dbReference>
<keyword evidence="5" id="KW-0479">Metal-binding</keyword>
<dbReference type="GO" id="GO:0005524">
    <property type="term" value="F:ATP binding"/>
    <property type="evidence" value="ECO:0007669"/>
    <property type="project" value="UniProtKB-KW"/>
</dbReference>
<dbReference type="PANTHER" id="PTHR23407:SF1">
    <property type="entry name" value="5-FORMYLTETRAHYDROFOLATE CYCLO-LIGASE"/>
    <property type="match status" value="1"/>
</dbReference>
<accession>A0A448IYM6</accession>
<comment type="cofactor">
    <cofactor evidence="5">
        <name>Mg(2+)</name>
        <dbReference type="ChEBI" id="CHEBI:18420"/>
    </cofactor>
</comment>
<protein>
    <recommendedName>
        <fullName evidence="5">5-formyltetrahydrofolate cyclo-ligase</fullName>
        <ecNumber evidence="5">6.3.3.2</ecNumber>
    </recommendedName>
</protein>
<dbReference type="GO" id="GO:0035999">
    <property type="term" value="P:tetrahydrofolate interconversion"/>
    <property type="evidence" value="ECO:0007669"/>
    <property type="project" value="TreeGrafter"/>
</dbReference>
<dbReference type="PIRSF" id="PIRSF006806">
    <property type="entry name" value="FTHF_cligase"/>
    <property type="match status" value="1"/>
</dbReference>